<dbReference type="Proteomes" id="UP000095094">
    <property type="component" value="Unassembled WGS sequence"/>
</dbReference>
<proteinExistence type="predicted"/>
<protein>
    <submittedName>
        <fullName evidence="1">Uncharacterized protein</fullName>
    </submittedName>
</protein>
<sequence>MSLISSEMAISYFWENLQNEIVNEMTNNIKSCEKYFKRKPTEDELLELPFLFKKLISAKCFKNMEMFVEKIRIEGGVSESEIRTLFNRELLVVEDEIKNNYYQ</sequence>
<keyword evidence="2" id="KW-1185">Reference proteome</keyword>
<organism evidence="1 2">
    <name type="scientific">Enterococcus termitis</name>
    <dbReference type="NCBI Taxonomy" id="332950"/>
    <lineage>
        <taxon>Bacteria</taxon>
        <taxon>Bacillati</taxon>
        <taxon>Bacillota</taxon>
        <taxon>Bacilli</taxon>
        <taxon>Lactobacillales</taxon>
        <taxon>Enterococcaceae</taxon>
        <taxon>Enterococcus</taxon>
    </lineage>
</organism>
<comment type="caution">
    <text evidence="1">The sequence shown here is derived from an EMBL/GenBank/DDBJ whole genome shotgun (WGS) entry which is preliminary data.</text>
</comment>
<gene>
    <name evidence="1" type="ORF">BCR25_04125</name>
</gene>
<accession>A0A1E5GVS8</accession>
<reference evidence="2" key="1">
    <citation type="submission" date="2016-09" db="EMBL/GenBank/DDBJ databases">
        <authorList>
            <person name="Gulvik C.A."/>
        </authorList>
    </citation>
    <scope>NUCLEOTIDE SEQUENCE [LARGE SCALE GENOMIC DNA]</scope>
    <source>
        <strain evidence="2">LMG 8895</strain>
    </source>
</reference>
<dbReference type="EMBL" id="MIJY01000012">
    <property type="protein sequence ID" value="OEG16791.1"/>
    <property type="molecule type" value="Genomic_DNA"/>
</dbReference>
<dbReference type="RefSeq" id="WP_069663188.1">
    <property type="nucleotide sequence ID" value="NZ_JBHUJJ010000001.1"/>
</dbReference>
<dbReference type="AlphaFoldDB" id="A0A1E5GVS8"/>
<name>A0A1E5GVS8_9ENTE</name>
<evidence type="ECO:0000313" key="1">
    <source>
        <dbReference type="EMBL" id="OEG16791.1"/>
    </source>
</evidence>
<evidence type="ECO:0000313" key="2">
    <source>
        <dbReference type="Proteomes" id="UP000095094"/>
    </source>
</evidence>